<dbReference type="GO" id="GO:0055085">
    <property type="term" value="P:transmembrane transport"/>
    <property type="evidence" value="ECO:0007669"/>
    <property type="project" value="InterPro"/>
</dbReference>
<dbReference type="InterPro" id="IPR036513">
    <property type="entry name" value="STAS_dom_sf"/>
</dbReference>
<feature type="compositionally biased region" description="Polar residues" evidence="1">
    <location>
        <begin position="219"/>
        <end position="231"/>
    </location>
</feature>
<feature type="domain" description="STAS" evidence="2">
    <location>
        <begin position="111"/>
        <end position="181"/>
    </location>
</feature>
<evidence type="ECO:0000313" key="3">
    <source>
        <dbReference type="EMBL" id="CEK48515.1"/>
    </source>
</evidence>
<gene>
    <name evidence="3" type="primary">ORF4260</name>
</gene>
<dbReference type="PANTHER" id="PTHR11814">
    <property type="entry name" value="SULFATE TRANSPORTER"/>
    <property type="match status" value="1"/>
</dbReference>
<evidence type="ECO:0000256" key="1">
    <source>
        <dbReference type="SAM" id="MobiDB-lite"/>
    </source>
</evidence>
<dbReference type="EMBL" id="HACG01001650">
    <property type="protein sequence ID" value="CEK48515.1"/>
    <property type="molecule type" value="Transcribed_RNA"/>
</dbReference>
<dbReference type="Pfam" id="PF01740">
    <property type="entry name" value="STAS"/>
    <property type="match status" value="1"/>
</dbReference>
<name>A0A0B6XZ24_9EUPU</name>
<dbReference type="CDD" id="cd07042">
    <property type="entry name" value="STAS_SulP_like_sulfate_transporter"/>
    <property type="match status" value="1"/>
</dbReference>
<dbReference type="AlphaFoldDB" id="A0A0B6XZ24"/>
<feature type="compositionally biased region" description="Basic and acidic residues" evidence="1">
    <location>
        <begin position="42"/>
        <end position="55"/>
    </location>
</feature>
<dbReference type="GO" id="GO:0016020">
    <property type="term" value="C:membrane"/>
    <property type="evidence" value="ECO:0007669"/>
    <property type="project" value="InterPro"/>
</dbReference>
<feature type="region of interest" description="Disordered" evidence="1">
    <location>
        <begin position="197"/>
        <end position="260"/>
    </location>
</feature>
<feature type="compositionally biased region" description="Polar residues" evidence="1">
    <location>
        <begin position="251"/>
        <end position="260"/>
    </location>
</feature>
<organism evidence="3">
    <name type="scientific">Arion vulgaris</name>
    <dbReference type="NCBI Taxonomy" id="1028688"/>
    <lineage>
        <taxon>Eukaryota</taxon>
        <taxon>Metazoa</taxon>
        <taxon>Spiralia</taxon>
        <taxon>Lophotrochozoa</taxon>
        <taxon>Mollusca</taxon>
        <taxon>Gastropoda</taxon>
        <taxon>Heterobranchia</taxon>
        <taxon>Euthyneura</taxon>
        <taxon>Panpulmonata</taxon>
        <taxon>Eupulmonata</taxon>
        <taxon>Stylommatophora</taxon>
        <taxon>Helicina</taxon>
        <taxon>Arionoidea</taxon>
        <taxon>Arionidae</taxon>
        <taxon>Arion</taxon>
    </lineage>
</organism>
<evidence type="ECO:0000259" key="2">
    <source>
        <dbReference type="PROSITE" id="PS50801"/>
    </source>
</evidence>
<dbReference type="Gene3D" id="3.30.750.24">
    <property type="entry name" value="STAS domain"/>
    <property type="match status" value="1"/>
</dbReference>
<reference evidence="3" key="1">
    <citation type="submission" date="2014-12" db="EMBL/GenBank/DDBJ databases">
        <title>Insight into the proteome of Arion vulgaris.</title>
        <authorList>
            <person name="Aradska J."/>
            <person name="Bulat T."/>
            <person name="Smidak R."/>
            <person name="Sarate P."/>
            <person name="Gangsoo J."/>
            <person name="Sialana F."/>
            <person name="Bilban M."/>
            <person name="Lubec G."/>
        </authorList>
    </citation>
    <scope>NUCLEOTIDE SEQUENCE</scope>
    <source>
        <tissue evidence="3">Skin</tissue>
    </source>
</reference>
<accession>A0A0B6XZ24</accession>
<feature type="compositionally biased region" description="Low complexity" evidence="1">
    <location>
        <begin position="201"/>
        <end position="211"/>
    </location>
</feature>
<feature type="non-terminal residue" evidence="3">
    <location>
        <position position="1"/>
    </location>
</feature>
<dbReference type="InterPro" id="IPR002645">
    <property type="entry name" value="STAS_dom"/>
</dbReference>
<sequence>PNILKKKQRKLNKQKKREEKVLLNMTVDATGSTTFAPEDVDSDGKEDNNTEDDKPVNNTSHPSGKLDSHSVVAPSTATGAASLAPSAVSIEIDIDPNRIKVLPTLTDVHFIVLDCSTMSYVDSMGVKVLQQVITEFRAFNITVYLAQCKSSVREMFECTNFYKTGSKQYLFVTIHDAVVSAQLQQWSIMEDNIDNGLPSVNTNNNMESNNKSTEKTDNIAKSNSKADPSRTQQQQQQDHNNHSNCVSNNVIASTTERTKV</sequence>
<protein>
    <recommendedName>
        <fullName evidence="2">STAS domain-containing protein</fullName>
    </recommendedName>
</protein>
<dbReference type="PROSITE" id="PS50801">
    <property type="entry name" value="STAS"/>
    <property type="match status" value="1"/>
</dbReference>
<feature type="region of interest" description="Disordered" evidence="1">
    <location>
        <begin position="1"/>
        <end position="71"/>
    </location>
</feature>
<feature type="compositionally biased region" description="Low complexity" evidence="1">
    <location>
        <begin position="232"/>
        <end position="250"/>
    </location>
</feature>
<feature type="compositionally biased region" description="Basic residues" evidence="1">
    <location>
        <begin position="1"/>
        <end position="15"/>
    </location>
</feature>
<dbReference type="SUPFAM" id="SSF52091">
    <property type="entry name" value="SpoIIaa-like"/>
    <property type="match status" value="1"/>
</dbReference>
<proteinExistence type="predicted"/>
<dbReference type="InterPro" id="IPR001902">
    <property type="entry name" value="SLC26A/SulP_fam"/>
</dbReference>